<dbReference type="GO" id="GO:0003924">
    <property type="term" value="F:GTPase activity"/>
    <property type="evidence" value="ECO:0007669"/>
    <property type="project" value="TreeGrafter"/>
</dbReference>
<dbReference type="PANTHER" id="PTHR21231">
    <property type="entry name" value="XPA-BINDING PROTEIN 1-RELATED"/>
    <property type="match status" value="1"/>
</dbReference>
<dbReference type="InterPro" id="IPR027417">
    <property type="entry name" value="P-loop_NTPase"/>
</dbReference>
<protein>
    <submittedName>
        <fullName evidence="5">GTPase</fullName>
    </submittedName>
</protein>
<evidence type="ECO:0000313" key="5">
    <source>
        <dbReference type="EMBL" id="AIE93961.1"/>
    </source>
</evidence>
<dbReference type="InterPro" id="IPR004130">
    <property type="entry name" value="Gpn"/>
</dbReference>
<comment type="similarity">
    <text evidence="1">Belongs to the GPN-loop GTPase family.</text>
</comment>
<keyword evidence="2" id="KW-0547">Nucleotide-binding</keyword>
<sequence>MEHTALLYFVGPAGAGKSTLVATLQEWMQHYRYDGIAINLDPGAESVAYEAAIDVREKFTLREIMEEYSLGPNGAQVVCADLLAVELDWLREQIQEVHCDYFLIDTPGQTELFLYREASKVFVENLSERSAMVLLLDPLLSRTPEGFVTQLLLASAAHLRFPIPMFPVLTKCDLLKPEEIDQIREWAMDLDKLAMSMPNLPGMSGVLSSELLRVLQVLALESNLIAVSSKEGEGMGDLYSIIQSTFSGGDDLEAHSDNN</sequence>
<organism evidence="5">
    <name type="scientific">uncultured marine group II/III euryarchaeote AD1000_41_D11</name>
    <dbReference type="NCBI Taxonomy" id="1457766"/>
    <lineage>
        <taxon>Archaea</taxon>
        <taxon>Methanobacteriati</taxon>
        <taxon>Methanobacteriota</taxon>
        <taxon>environmental samples</taxon>
    </lineage>
</organism>
<keyword evidence="4" id="KW-0342">GTP-binding</keyword>
<evidence type="ECO:0000256" key="4">
    <source>
        <dbReference type="ARBA" id="ARBA00023134"/>
    </source>
</evidence>
<evidence type="ECO:0000256" key="2">
    <source>
        <dbReference type="ARBA" id="ARBA00022741"/>
    </source>
</evidence>
<evidence type="ECO:0000256" key="1">
    <source>
        <dbReference type="ARBA" id="ARBA00005290"/>
    </source>
</evidence>
<dbReference type="EMBL" id="KF900408">
    <property type="protein sequence ID" value="AIE93961.1"/>
    <property type="molecule type" value="Genomic_DNA"/>
</dbReference>
<dbReference type="Pfam" id="PF03029">
    <property type="entry name" value="ATP_bind_1"/>
    <property type="match status" value="1"/>
</dbReference>
<dbReference type="GO" id="GO:0005525">
    <property type="term" value="F:GTP binding"/>
    <property type="evidence" value="ECO:0007669"/>
    <property type="project" value="UniProtKB-KW"/>
</dbReference>
<dbReference type="Gene3D" id="3.40.50.300">
    <property type="entry name" value="P-loop containing nucleotide triphosphate hydrolases"/>
    <property type="match status" value="1"/>
</dbReference>
<proteinExistence type="inferred from homology"/>
<dbReference type="PANTHER" id="PTHR21231:SF8">
    <property type="entry name" value="GPN-LOOP GTPASE 1"/>
    <property type="match status" value="1"/>
</dbReference>
<name>A0A075FWZ7_9EURY</name>
<accession>A0A075FWZ7</accession>
<reference evidence="5" key="1">
    <citation type="journal article" date="2014" name="Genome Biol. Evol.">
        <title>Pangenome evidence for extensive interdomain horizontal transfer affecting lineage core and shell genes in uncultured planktonic thaumarchaeota and euryarchaeota.</title>
        <authorList>
            <person name="Deschamps P."/>
            <person name="Zivanovic Y."/>
            <person name="Moreira D."/>
            <person name="Rodriguez-Valera F."/>
            <person name="Lopez-Garcia P."/>
        </authorList>
    </citation>
    <scope>NUCLEOTIDE SEQUENCE</scope>
</reference>
<dbReference type="SUPFAM" id="SSF52540">
    <property type="entry name" value="P-loop containing nucleoside triphosphate hydrolases"/>
    <property type="match status" value="1"/>
</dbReference>
<evidence type="ECO:0000256" key="3">
    <source>
        <dbReference type="ARBA" id="ARBA00022801"/>
    </source>
</evidence>
<keyword evidence="3" id="KW-0378">Hydrolase</keyword>
<dbReference type="AlphaFoldDB" id="A0A075FWZ7"/>